<sequence>AVALSRVPARYAPDCLSTCDMCMFCRDEARDNGSTDLLGRQVRDELGGVSTVAEALGLAEGTLEPAEGQEEIARLTWLEDRLREECLR</sequence>
<accession>A0ABW3E5E3</accession>
<keyword evidence="2" id="KW-1185">Reference proteome</keyword>
<organism evidence="1 2">
    <name type="scientific">Streptosporangium algeriense</name>
    <dbReference type="NCBI Taxonomy" id="1682748"/>
    <lineage>
        <taxon>Bacteria</taxon>
        <taxon>Bacillati</taxon>
        <taxon>Actinomycetota</taxon>
        <taxon>Actinomycetes</taxon>
        <taxon>Streptosporangiales</taxon>
        <taxon>Streptosporangiaceae</taxon>
        <taxon>Streptosporangium</taxon>
    </lineage>
</organism>
<reference evidence="2" key="1">
    <citation type="journal article" date="2019" name="Int. J. Syst. Evol. Microbiol.">
        <title>The Global Catalogue of Microorganisms (GCM) 10K type strain sequencing project: providing services to taxonomists for standard genome sequencing and annotation.</title>
        <authorList>
            <consortium name="The Broad Institute Genomics Platform"/>
            <consortium name="The Broad Institute Genome Sequencing Center for Infectious Disease"/>
            <person name="Wu L."/>
            <person name="Ma J."/>
        </authorList>
    </citation>
    <scope>NUCLEOTIDE SEQUENCE [LARGE SCALE GENOMIC DNA]</scope>
    <source>
        <strain evidence="2">CCUG 62974</strain>
    </source>
</reference>
<feature type="non-terminal residue" evidence="1">
    <location>
        <position position="1"/>
    </location>
</feature>
<dbReference type="EMBL" id="JBHTHX010002536">
    <property type="protein sequence ID" value="MFD0890581.1"/>
    <property type="molecule type" value="Genomic_DNA"/>
</dbReference>
<comment type="caution">
    <text evidence="1">The sequence shown here is derived from an EMBL/GenBank/DDBJ whole genome shotgun (WGS) entry which is preliminary data.</text>
</comment>
<protein>
    <submittedName>
        <fullName evidence="1">Uncharacterized protein</fullName>
    </submittedName>
</protein>
<evidence type="ECO:0000313" key="1">
    <source>
        <dbReference type="EMBL" id="MFD0890581.1"/>
    </source>
</evidence>
<name>A0ABW3E5E3_9ACTN</name>
<dbReference type="Proteomes" id="UP001597024">
    <property type="component" value="Unassembled WGS sequence"/>
</dbReference>
<proteinExistence type="predicted"/>
<gene>
    <name evidence="1" type="ORF">ACFQ08_39065</name>
</gene>
<evidence type="ECO:0000313" key="2">
    <source>
        <dbReference type="Proteomes" id="UP001597024"/>
    </source>
</evidence>